<keyword evidence="1 2" id="KW-0732">Signal</keyword>
<dbReference type="PANTHER" id="PTHR35037">
    <property type="entry name" value="C-TERMINAL REGION OF AIDA-LIKE PROTEIN"/>
    <property type="match status" value="1"/>
</dbReference>
<feature type="chain" id="PRO_5010244346" evidence="2">
    <location>
        <begin position="34"/>
        <end position="756"/>
    </location>
</feature>
<dbReference type="Pfam" id="PF03212">
    <property type="entry name" value="Pertactin"/>
    <property type="match status" value="1"/>
</dbReference>
<evidence type="ECO:0000259" key="3">
    <source>
        <dbReference type="PROSITE" id="PS51208"/>
    </source>
</evidence>
<proteinExistence type="predicted"/>
<dbReference type="PROSITE" id="PS51208">
    <property type="entry name" value="AUTOTRANSPORTER"/>
    <property type="match status" value="1"/>
</dbReference>
<dbReference type="PANTHER" id="PTHR35037:SF7">
    <property type="entry name" value="AUTOTRANSPORTER"/>
    <property type="match status" value="1"/>
</dbReference>
<keyword evidence="7" id="KW-1185">Reference proteome</keyword>
<dbReference type="RefSeq" id="WP_071484676.1">
    <property type="nucleotide sequence ID" value="NZ_FNTS01000002.1"/>
</dbReference>
<sequence length="756" mass="77931">MSAVFNFKQTPLSIALAAPAVTLLFLVAPDAQARTEVVRPGTTISSTTAVDNYVLRPGSSLISVGATTNQIDMQGAGLTLQPGSQTQEISATLRSSVVVDGSRVTARPAVATAILVNSNSSALITNKSIVSNAGGFGVTASRSLAGTDGSTVTVIDSSVSGLTRGISASAYSVVNLDRAVVEGTGAAGTGLVLANADGFVRNNSRVVGGLNGVNLRADSNLSRTNTLILDNSVVEGRTGSAILVNPSVNSGALNDIQVLNGSNLIGGNGVLMEVGNNATANLNIDNSALIGDVVIGTGSTGTVQLNNNASLTGQLFNVKQLDVNSGAQWVLVGDSQVDALKMGGGSVVFGTPTQYLQLNTNNLTGNGTFAMHTNFNTGETDLLNVSGNAEGNHQLLIAASGSELATGEAIKVVHTESGGAKFGLVGDTVDVGAFEYGLKQEGTDWLLDTEKKGTSTSAKAVLALATAAPAVLIGESSVLRTRMGEVRFGEGKSQGLWMRGYGNKIDVAANSNGVGYSQNQNGFTLGFDNTLNEEWTVGVLGGYSNSKLGLSRGSSGMVNSFYAGIYGIWQDDSGVYVDVGTKYNRLNGQSQVNMSDGQRAKGKYTQDAVSGWVEVGRKMPLNDEGAFIEPFAKLDTAVIGGSNYTMDNGLKAKSDRSLSAIGKVGVTLGNDIQLDSGAKIQPFVRVAAARDFSPDSNVYINDQKFKNNLSGAGIEGTVGMAVALSSTFSMHAELSHGKGKAYDTPYSGTVGVQWAF</sequence>
<evidence type="ECO:0000313" key="7">
    <source>
        <dbReference type="Proteomes" id="UP000182179"/>
    </source>
</evidence>
<feature type="domain" description="Autotransporter" evidence="3">
    <location>
        <begin position="489"/>
        <end position="756"/>
    </location>
</feature>
<dbReference type="InterPro" id="IPR051551">
    <property type="entry name" value="Autotransporter_adhesion"/>
</dbReference>
<comment type="caution">
    <text evidence="4">The sequence shown here is derived from an EMBL/GenBank/DDBJ whole genome shotgun (WGS) entry which is preliminary data.</text>
</comment>
<dbReference type="InterPro" id="IPR006315">
    <property type="entry name" value="OM_autotransptr_brl_dom"/>
</dbReference>
<dbReference type="EMBL" id="MDDR01000030">
    <property type="protein sequence ID" value="OIN52054.1"/>
    <property type="molecule type" value="Genomic_DNA"/>
</dbReference>
<evidence type="ECO:0000256" key="2">
    <source>
        <dbReference type="SAM" id="SignalP"/>
    </source>
</evidence>
<dbReference type="SUPFAM" id="SSF103515">
    <property type="entry name" value="Autotransporter"/>
    <property type="match status" value="1"/>
</dbReference>
<dbReference type="GO" id="GO:0019867">
    <property type="term" value="C:outer membrane"/>
    <property type="evidence" value="ECO:0007669"/>
    <property type="project" value="InterPro"/>
</dbReference>
<dbReference type="EMBL" id="FNTS01000002">
    <property type="protein sequence ID" value="SEE49083.1"/>
    <property type="molecule type" value="Genomic_DNA"/>
</dbReference>
<dbReference type="Proteomes" id="UP000181661">
    <property type="component" value="Unassembled WGS sequence"/>
</dbReference>
<dbReference type="NCBIfam" id="TIGR01414">
    <property type="entry name" value="autotrans_barl"/>
    <property type="match status" value="1"/>
</dbReference>
<name>A0A1S2V039_9PSED</name>
<feature type="signal peptide" evidence="2">
    <location>
        <begin position="1"/>
        <end position="33"/>
    </location>
</feature>
<reference evidence="4 6" key="1">
    <citation type="submission" date="2016-08" db="EMBL/GenBank/DDBJ databases">
        <title>Draft genome sequence of Pseudomonas costantinii LMG 22119, type strain isolated from cultivated mushroom (Agaricus bisporus) sporophores.</title>
        <authorList>
            <person name="Tambong J.T."/>
        </authorList>
    </citation>
    <scope>NUCLEOTIDE SEQUENCE [LARGE SCALE GENOMIC DNA]</scope>
    <source>
        <strain evidence="4 6">LMG 22119</strain>
    </source>
</reference>
<organism evidence="4 6">
    <name type="scientific">Pseudomonas costantinii</name>
    <dbReference type="NCBI Taxonomy" id="168469"/>
    <lineage>
        <taxon>Bacteria</taxon>
        <taxon>Pseudomonadati</taxon>
        <taxon>Pseudomonadota</taxon>
        <taxon>Gammaproteobacteria</taxon>
        <taxon>Pseudomonadales</taxon>
        <taxon>Pseudomonadaceae</taxon>
        <taxon>Pseudomonas</taxon>
    </lineage>
</organism>
<dbReference type="Pfam" id="PF03797">
    <property type="entry name" value="Autotransporter"/>
    <property type="match status" value="1"/>
</dbReference>
<dbReference type="InterPro" id="IPR011050">
    <property type="entry name" value="Pectin_lyase_fold/virulence"/>
</dbReference>
<dbReference type="InterPro" id="IPR004899">
    <property type="entry name" value="Pertactin_central"/>
</dbReference>
<dbReference type="Gene3D" id="2.160.20.20">
    <property type="match status" value="1"/>
</dbReference>
<gene>
    <name evidence="4" type="ORF">BFL40_14645</name>
    <name evidence="5" type="ORF">SAMN04515675_5841</name>
</gene>
<dbReference type="Proteomes" id="UP000182179">
    <property type="component" value="Unassembled WGS sequence"/>
</dbReference>
<dbReference type="PRINTS" id="PR01484">
    <property type="entry name" value="PRTACTNFAMLY"/>
</dbReference>
<evidence type="ECO:0000313" key="6">
    <source>
        <dbReference type="Proteomes" id="UP000181661"/>
    </source>
</evidence>
<evidence type="ECO:0000313" key="5">
    <source>
        <dbReference type="EMBL" id="SEE49083.1"/>
    </source>
</evidence>
<dbReference type="SMART" id="SM00869">
    <property type="entry name" value="Autotransporter"/>
    <property type="match status" value="1"/>
</dbReference>
<evidence type="ECO:0000313" key="4">
    <source>
        <dbReference type="EMBL" id="OIN52054.1"/>
    </source>
</evidence>
<dbReference type="InterPro" id="IPR012332">
    <property type="entry name" value="Autotransporter_pectin_lyase_C"/>
</dbReference>
<dbReference type="InterPro" id="IPR003991">
    <property type="entry name" value="Pertactin_virulence_factor"/>
</dbReference>
<dbReference type="Gene3D" id="2.40.128.130">
    <property type="entry name" value="Autotransporter beta-domain"/>
    <property type="match status" value="1"/>
</dbReference>
<reference evidence="5 7" key="2">
    <citation type="submission" date="2016-10" db="EMBL/GenBank/DDBJ databases">
        <authorList>
            <person name="Varghese N."/>
            <person name="Submissions S."/>
        </authorList>
    </citation>
    <scope>NUCLEOTIDE SEQUENCE [LARGE SCALE GENOMIC DNA]</scope>
    <source>
        <strain evidence="5 7">BS2773</strain>
    </source>
</reference>
<evidence type="ECO:0000256" key="1">
    <source>
        <dbReference type="ARBA" id="ARBA00022729"/>
    </source>
</evidence>
<dbReference type="InterPro" id="IPR036709">
    <property type="entry name" value="Autotransporte_beta_dom_sf"/>
</dbReference>
<dbReference type="OrthoDB" id="6056869at2"/>
<dbReference type="SUPFAM" id="SSF51126">
    <property type="entry name" value="Pectin lyase-like"/>
    <property type="match status" value="1"/>
</dbReference>
<protein>
    <submittedName>
        <fullName evidence="4">Autotransporter outer membrane beta-barrel domain-containing protein</fullName>
    </submittedName>
    <submittedName>
        <fullName evidence="5">Outer membrane autotransporter barrel domain-containing protein</fullName>
    </submittedName>
</protein>
<accession>A0A1S2V039</accession>
<dbReference type="InterPro" id="IPR005546">
    <property type="entry name" value="Autotransporte_beta"/>
</dbReference>
<dbReference type="AlphaFoldDB" id="A0A1S2V039"/>
<dbReference type="CDD" id="cd01343">
    <property type="entry name" value="PL1_Passenger_AT"/>
    <property type="match status" value="1"/>
</dbReference>